<reference evidence="3" key="1">
    <citation type="journal article" date="2019" name="Int. J. Syst. Evol. Microbiol.">
        <title>The Global Catalogue of Microorganisms (GCM) 10K type strain sequencing project: providing services to taxonomists for standard genome sequencing and annotation.</title>
        <authorList>
            <consortium name="The Broad Institute Genomics Platform"/>
            <consortium name="The Broad Institute Genome Sequencing Center for Infectious Disease"/>
            <person name="Wu L."/>
            <person name="Ma J."/>
        </authorList>
    </citation>
    <scope>NUCLEOTIDE SEQUENCE [LARGE SCALE GENOMIC DNA]</scope>
    <source>
        <strain evidence="3">KCTC 52677</strain>
    </source>
</reference>
<dbReference type="RefSeq" id="WP_257315146.1">
    <property type="nucleotide sequence ID" value="NZ_JANFDG010000010.1"/>
</dbReference>
<accession>A0ABV7DKG3</accession>
<feature type="transmembrane region" description="Helical" evidence="1">
    <location>
        <begin position="12"/>
        <end position="35"/>
    </location>
</feature>
<evidence type="ECO:0000313" key="2">
    <source>
        <dbReference type="EMBL" id="MFC3074855.1"/>
    </source>
</evidence>
<keyword evidence="1" id="KW-0812">Transmembrane</keyword>
<organism evidence="2 3">
    <name type="scientific">Shinella pollutisoli</name>
    <dbReference type="NCBI Taxonomy" id="2250594"/>
    <lineage>
        <taxon>Bacteria</taxon>
        <taxon>Pseudomonadati</taxon>
        <taxon>Pseudomonadota</taxon>
        <taxon>Alphaproteobacteria</taxon>
        <taxon>Hyphomicrobiales</taxon>
        <taxon>Rhizobiaceae</taxon>
        <taxon>Shinella</taxon>
    </lineage>
</organism>
<name>A0ABV7DKG3_9HYPH</name>
<dbReference type="Proteomes" id="UP001595377">
    <property type="component" value="Unassembled WGS sequence"/>
</dbReference>
<keyword evidence="3" id="KW-1185">Reference proteome</keyword>
<keyword evidence="1" id="KW-1133">Transmembrane helix</keyword>
<evidence type="ECO:0000313" key="3">
    <source>
        <dbReference type="Proteomes" id="UP001595377"/>
    </source>
</evidence>
<evidence type="ECO:0000256" key="1">
    <source>
        <dbReference type="SAM" id="Phobius"/>
    </source>
</evidence>
<evidence type="ECO:0008006" key="4">
    <source>
        <dbReference type="Google" id="ProtNLM"/>
    </source>
</evidence>
<dbReference type="EMBL" id="JBHRSP010000026">
    <property type="protein sequence ID" value="MFC3074855.1"/>
    <property type="molecule type" value="Genomic_DNA"/>
</dbReference>
<proteinExistence type="predicted"/>
<comment type="caution">
    <text evidence="2">The sequence shown here is derived from an EMBL/GenBank/DDBJ whole genome shotgun (WGS) entry which is preliminary data.</text>
</comment>
<sequence>MSTAMEFLTVLWIVMQPLVTLFIGIVGPVLVTWLAMRLVALLKISDEAKRAEIEGRLREALHASAENAVAYARARFGGSLTAPPIPAALEAAKDYVRSKNAGTLRQLGVSEGDLSDIILSKIGKGAK</sequence>
<gene>
    <name evidence="2" type="ORF">ACFOHH_17220</name>
</gene>
<protein>
    <recommendedName>
        <fullName evidence="4">Bacteriophage holin of superfamily 6 (Holin_LLH)</fullName>
    </recommendedName>
</protein>
<keyword evidence="1" id="KW-0472">Membrane</keyword>